<accession>A0A5C2SL71</accession>
<keyword evidence="2" id="KW-1185">Reference proteome</keyword>
<sequence>MYEPRGASPTLPLEILHIIAVHADGHSLTQLCLANSVVGDVAAFYLYMDLRLREPITVVKCLKTISKHPELGRRVRVLSIHLLPEVGPHFTIGFGRLLRYALHNVTQLISLELILYGHRFGRYLLGCPARIKNVSLACDWDADLDVWFREQPAIQRLVFHGNSHPAPTSLHPSALPELQCIFAQPSVISHFVPGRPVKRVFITVDHPRVFSGPAMEAMARSCKWSTGPVNAVYLIHSTPAGAQPLLPAEILARLSSIPQHLPGLTKLSLQVRSYSFEEPLCDMLRDFVAGFGQLQYLDFFTKKGDDEESELEVLKLPELARSFGERCPSLRAIRFSMKSPFTVRSSGEWIGLQDIERLCEVVYKTFDLEDSVDRTAGQNDPTPSRSAFITPELREELLNDLETSLLRISMPLGYQGATVARALDVMSPESDADMVVAITLAYRALRRLLDSAG</sequence>
<protein>
    <recommendedName>
        <fullName evidence="3">F-box domain-containing protein</fullName>
    </recommendedName>
</protein>
<dbReference type="EMBL" id="ML122255">
    <property type="protein sequence ID" value="RPD63909.1"/>
    <property type="molecule type" value="Genomic_DNA"/>
</dbReference>
<evidence type="ECO:0008006" key="3">
    <source>
        <dbReference type="Google" id="ProtNLM"/>
    </source>
</evidence>
<proteinExistence type="predicted"/>
<organism evidence="1 2">
    <name type="scientific">Lentinus tigrinus ALCF2SS1-6</name>
    <dbReference type="NCBI Taxonomy" id="1328759"/>
    <lineage>
        <taxon>Eukaryota</taxon>
        <taxon>Fungi</taxon>
        <taxon>Dikarya</taxon>
        <taxon>Basidiomycota</taxon>
        <taxon>Agaricomycotina</taxon>
        <taxon>Agaricomycetes</taxon>
        <taxon>Polyporales</taxon>
        <taxon>Polyporaceae</taxon>
        <taxon>Lentinus</taxon>
    </lineage>
</organism>
<name>A0A5C2SL71_9APHY</name>
<dbReference type="OrthoDB" id="2746474at2759"/>
<gene>
    <name evidence="1" type="ORF">L227DRAFT_365930</name>
</gene>
<reference evidence="1" key="1">
    <citation type="journal article" date="2018" name="Genome Biol. Evol.">
        <title>Genomics and development of Lentinus tigrinus, a white-rot wood-decaying mushroom with dimorphic fruiting bodies.</title>
        <authorList>
            <person name="Wu B."/>
            <person name="Xu Z."/>
            <person name="Knudson A."/>
            <person name="Carlson A."/>
            <person name="Chen N."/>
            <person name="Kovaka S."/>
            <person name="LaButti K."/>
            <person name="Lipzen A."/>
            <person name="Pennachio C."/>
            <person name="Riley R."/>
            <person name="Schakwitz W."/>
            <person name="Umezawa K."/>
            <person name="Ohm R.A."/>
            <person name="Grigoriev I.V."/>
            <person name="Nagy L.G."/>
            <person name="Gibbons J."/>
            <person name="Hibbett D."/>
        </authorList>
    </citation>
    <scope>NUCLEOTIDE SEQUENCE [LARGE SCALE GENOMIC DNA]</scope>
    <source>
        <strain evidence="1">ALCF2SS1-6</strain>
    </source>
</reference>
<evidence type="ECO:0000313" key="2">
    <source>
        <dbReference type="Proteomes" id="UP000313359"/>
    </source>
</evidence>
<dbReference type="AlphaFoldDB" id="A0A5C2SL71"/>
<evidence type="ECO:0000313" key="1">
    <source>
        <dbReference type="EMBL" id="RPD63909.1"/>
    </source>
</evidence>
<dbReference type="Proteomes" id="UP000313359">
    <property type="component" value="Unassembled WGS sequence"/>
</dbReference>